<comment type="caution">
    <text evidence="2">The sequence shown here is derived from an EMBL/GenBank/DDBJ whole genome shotgun (WGS) entry which is preliminary data.</text>
</comment>
<feature type="non-terminal residue" evidence="2">
    <location>
        <position position="1"/>
    </location>
</feature>
<evidence type="ECO:0000313" key="2">
    <source>
        <dbReference type="EMBL" id="GAI46882.1"/>
    </source>
</evidence>
<accession>X1NS36</accession>
<sequence>GFDVSGKDKGKELPSSSQDCDERFNLQPVKWVQSSLIEDRLD</sequence>
<dbReference type="AlphaFoldDB" id="X1NS36"/>
<dbReference type="EMBL" id="BARV01042211">
    <property type="protein sequence ID" value="GAI46882.1"/>
    <property type="molecule type" value="Genomic_DNA"/>
</dbReference>
<protein>
    <submittedName>
        <fullName evidence="2">Uncharacterized protein</fullName>
    </submittedName>
</protein>
<reference evidence="2" key="1">
    <citation type="journal article" date="2014" name="Front. Microbiol.">
        <title>High frequency of phylogenetically diverse reductive dehalogenase-homologous genes in deep subseafloor sedimentary metagenomes.</title>
        <authorList>
            <person name="Kawai M."/>
            <person name="Futagami T."/>
            <person name="Toyoda A."/>
            <person name="Takaki Y."/>
            <person name="Nishi S."/>
            <person name="Hori S."/>
            <person name="Arai W."/>
            <person name="Tsubouchi T."/>
            <person name="Morono Y."/>
            <person name="Uchiyama I."/>
            <person name="Ito T."/>
            <person name="Fujiyama A."/>
            <person name="Inagaki F."/>
            <person name="Takami H."/>
        </authorList>
    </citation>
    <scope>NUCLEOTIDE SEQUENCE</scope>
    <source>
        <strain evidence="2">Expedition CK06-06</strain>
    </source>
</reference>
<feature type="compositionally biased region" description="Basic and acidic residues" evidence="1">
    <location>
        <begin position="1"/>
        <end position="12"/>
    </location>
</feature>
<evidence type="ECO:0000256" key="1">
    <source>
        <dbReference type="SAM" id="MobiDB-lite"/>
    </source>
</evidence>
<name>X1NS36_9ZZZZ</name>
<organism evidence="2">
    <name type="scientific">marine sediment metagenome</name>
    <dbReference type="NCBI Taxonomy" id="412755"/>
    <lineage>
        <taxon>unclassified sequences</taxon>
        <taxon>metagenomes</taxon>
        <taxon>ecological metagenomes</taxon>
    </lineage>
</organism>
<gene>
    <name evidence="2" type="ORF">S06H3_63579</name>
</gene>
<proteinExistence type="predicted"/>
<feature type="region of interest" description="Disordered" evidence="1">
    <location>
        <begin position="1"/>
        <end position="20"/>
    </location>
</feature>